<dbReference type="NCBIfam" id="TIGR00231">
    <property type="entry name" value="small_GTP"/>
    <property type="match status" value="1"/>
</dbReference>
<organism evidence="4 5">
    <name type="scientific">Polyrhizophydium stewartii</name>
    <dbReference type="NCBI Taxonomy" id="2732419"/>
    <lineage>
        <taxon>Eukaryota</taxon>
        <taxon>Fungi</taxon>
        <taxon>Fungi incertae sedis</taxon>
        <taxon>Chytridiomycota</taxon>
        <taxon>Chytridiomycota incertae sedis</taxon>
        <taxon>Chytridiomycetes</taxon>
        <taxon>Rhizophydiales</taxon>
        <taxon>Rhizophydiales incertae sedis</taxon>
        <taxon>Polyrhizophydium</taxon>
    </lineage>
</organism>
<feature type="compositionally biased region" description="Low complexity" evidence="3">
    <location>
        <begin position="289"/>
        <end position="303"/>
    </location>
</feature>
<dbReference type="InterPro" id="IPR005225">
    <property type="entry name" value="Small_GTP-bd"/>
</dbReference>
<dbReference type="PROSITE" id="PS51420">
    <property type="entry name" value="RHO"/>
    <property type="match status" value="1"/>
</dbReference>
<keyword evidence="2" id="KW-0342">GTP-binding</keyword>
<dbReference type="Gene3D" id="3.40.50.300">
    <property type="entry name" value="P-loop containing nucleotide triphosphate hydrolases"/>
    <property type="match status" value="1"/>
</dbReference>
<evidence type="ECO:0000256" key="1">
    <source>
        <dbReference type="ARBA" id="ARBA00022741"/>
    </source>
</evidence>
<feature type="compositionally biased region" description="Polar residues" evidence="3">
    <location>
        <begin position="344"/>
        <end position="353"/>
    </location>
</feature>
<feature type="region of interest" description="Disordered" evidence="3">
    <location>
        <begin position="487"/>
        <end position="582"/>
    </location>
</feature>
<dbReference type="SMART" id="SM00174">
    <property type="entry name" value="RHO"/>
    <property type="match status" value="1"/>
</dbReference>
<dbReference type="Pfam" id="PF00071">
    <property type="entry name" value="Ras"/>
    <property type="match status" value="1"/>
</dbReference>
<dbReference type="CDD" id="cd00157">
    <property type="entry name" value="Rho"/>
    <property type="match status" value="1"/>
</dbReference>
<keyword evidence="1" id="KW-0547">Nucleotide-binding</keyword>
<sequence length="582" mass="60758">MVSELAQVRDMIQSRRRLVFVGDEQAGKSAFINVLRNLPCPTDSYTLDDYPNVTIVDTAGASAFDRLRPFSYEGATDVVVCFSVDSLMSFEQVQEKWVPEVRYFCAGCPLSLLATKCDLRHDKSVVERLKNLGLAPITTEQGQQLAKAIGATDYFECSAKTGTDIRTTFEAILSHAPERTERISLTPHARDADADSIHSTVSDMSSDDETEVGEHAPMPTSSKKGQHREKVDSGADFSMDQVLAAGAELGSRSDSENTITSSPPTPTTPGPSSLASTPARFQPPQRSQTISTSIASASTTVAARHVRPGVERAGSSSRIERGSTGLGDFGDVFSSSSSLAGGSKTASPSTSLADSFGDSLNFGSSLGFTSLNAIAEDEEDETSGSSMSPQRARAAAGAASTVRRYQTPLPSATSGGGSTADARKRTSGLAKLDLDFDLGGDMFSSAAGPSLPPKSAILPPSKDSLMPGMDVPAMPSSAMTLERRASLAHVNPGNGAGQAGTAGQGGGRGNKSGGGWGRLFGKKKNTQYAPTAYHQQQYAQAPQQPYAQAPTAARPAPASQAAAPSSGGGRKASIWSILTGKK</sequence>
<reference evidence="4 5" key="1">
    <citation type="submission" date="2023-09" db="EMBL/GenBank/DDBJ databases">
        <title>Pangenome analysis of Batrachochytrium dendrobatidis and related Chytrids.</title>
        <authorList>
            <person name="Yacoub M.N."/>
            <person name="Stajich J.E."/>
            <person name="James T.Y."/>
        </authorList>
    </citation>
    <scope>NUCLEOTIDE SEQUENCE [LARGE SCALE GENOMIC DNA]</scope>
    <source>
        <strain evidence="4 5">JEL0888</strain>
    </source>
</reference>
<dbReference type="PANTHER" id="PTHR24072">
    <property type="entry name" value="RHO FAMILY GTPASE"/>
    <property type="match status" value="1"/>
</dbReference>
<feature type="compositionally biased region" description="Basic and acidic residues" evidence="3">
    <location>
        <begin position="180"/>
        <end position="196"/>
    </location>
</feature>
<dbReference type="PRINTS" id="PR00449">
    <property type="entry name" value="RASTRNSFRMNG"/>
</dbReference>
<name>A0ABR4N0M5_9FUNG</name>
<accession>A0ABR4N0M5</accession>
<dbReference type="SMART" id="SM00173">
    <property type="entry name" value="RAS"/>
    <property type="match status" value="1"/>
</dbReference>
<feature type="compositionally biased region" description="Low complexity" evidence="3">
    <location>
        <begin position="526"/>
        <end position="564"/>
    </location>
</feature>
<evidence type="ECO:0000256" key="2">
    <source>
        <dbReference type="ARBA" id="ARBA00023134"/>
    </source>
</evidence>
<feature type="region of interest" description="Disordered" evidence="3">
    <location>
        <begin position="248"/>
        <end position="328"/>
    </location>
</feature>
<proteinExistence type="predicted"/>
<dbReference type="InterPro" id="IPR001806">
    <property type="entry name" value="Small_GTPase"/>
</dbReference>
<dbReference type="PROSITE" id="PS51419">
    <property type="entry name" value="RAB"/>
    <property type="match status" value="1"/>
</dbReference>
<gene>
    <name evidence="4" type="primary">RHO4</name>
    <name evidence="4" type="ORF">HK105_207419</name>
</gene>
<dbReference type="PROSITE" id="PS51421">
    <property type="entry name" value="RAS"/>
    <property type="match status" value="1"/>
</dbReference>
<dbReference type="InterPro" id="IPR003578">
    <property type="entry name" value="Small_GTPase_Rho"/>
</dbReference>
<protein>
    <submittedName>
        <fullName evidence="4">Rho GTPase</fullName>
    </submittedName>
</protein>
<evidence type="ECO:0000313" key="5">
    <source>
        <dbReference type="Proteomes" id="UP001527925"/>
    </source>
</evidence>
<comment type="caution">
    <text evidence="4">The sequence shown here is derived from an EMBL/GenBank/DDBJ whole genome shotgun (WGS) entry which is preliminary data.</text>
</comment>
<dbReference type="SMART" id="SM00175">
    <property type="entry name" value="RAB"/>
    <property type="match status" value="1"/>
</dbReference>
<dbReference type="SUPFAM" id="SSF52540">
    <property type="entry name" value="P-loop containing nucleoside triphosphate hydrolases"/>
    <property type="match status" value="1"/>
</dbReference>
<dbReference type="EMBL" id="JADGIZ020000052">
    <property type="protein sequence ID" value="KAL2913074.1"/>
    <property type="molecule type" value="Genomic_DNA"/>
</dbReference>
<evidence type="ECO:0000313" key="4">
    <source>
        <dbReference type="EMBL" id="KAL2913074.1"/>
    </source>
</evidence>
<dbReference type="InterPro" id="IPR027417">
    <property type="entry name" value="P-loop_NTPase"/>
</dbReference>
<feature type="region of interest" description="Disordered" evidence="3">
    <location>
        <begin position="337"/>
        <end position="356"/>
    </location>
</feature>
<dbReference type="Proteomes" id="UP001527925">
    <property type="component" value="Unassembled WGS sequence"/>
</dbReference>
<feature type="region of interest" description="Disordered" evidence="3">
    <location>
        <begin position="373"/>
        <end position="424"/>
    </location>
</feature>
<feature type="region of interest" description="Disordered" evidence="3">
    <location>
        <begin position="180"/>
        <end position="232"/>
    </location>
</feature>
<evidence type="ECO:0000256" key="3">
    <source>
        <dbReference type="SAM" id="MobiDB-lite"/>
    </source>
</evidence>
<keyword evidence="5" id="KW-1185">Reference proteome</keyword>
<feature type="compositionally biased region" description="Gly residues" evidence="3">
    <location>
        <begin position="494"/>
        <end position="518"/>
    </location>
</feature>